<dbReference type="PANTHER" id="PTHR23429:SF0">
    <property type="entry name" value="GLUCOSE-6-PHOSPHATE 1-DEHYDROGENASE"/>
    <property type="match status" value="1"/>
</dbReference>
<dbReference type="FunFam" id="3.30.360.10:FF:000011">
    <property type="entry name" value="Glucose-6-phosphate 1-dehydrogenase"/>
    <property type="match status" value="1"/>
</dbReference>
<dbReference type="STRING" id="370526.SAMN04489835_4472"/>
<feature type="binding site" evidence="7">
    <location>
        <position position="170"/>
    </location>
    <ligand>
        <name>NADP(+)</name>
        <dbReference type="ChEBI" id="CHEBI:58349"/>
    </ligand>
</feature>
<dbReference type="OrthoDB" id="9802739at2"/>
<dbReference type="GO" id="GO:0004345">
    <property type="term" value="F:glucose-6-phosphate dehydrogenase activity"/>
    <property type="evidence" value="ECO:0007669"/>
    <property type="project" value="UniProtKB-UniRule"/>
</dbReference>
<dbReference type="GO" id="GO:0009051">
    <property type="term" value="P:pentose-phosphate shunt, oxidative branch"/>
    <property type="evidence" value="ECO:0007669"/>
    <property type="project" value="TreeGrafter"/>
</dbReference>
<evidence type="ECO:0000313" key="11">
    <source>
        <dbReference type="Proteomes" id="UP000182915"/>
    </source>
</evidence>
<dbReference type="GO" id="GO:0050661">
    <property type="term" value="F:NADP binding"/>
    <property type="evidence" value="ECO:0007669"/>
    <property type="project" value="UniProtKB-UniRule"/>
</dbReference>
<dbReference type="Pfam" id="PF02781">
    <property type="entry name" value="G6PD_C"/>
    <property type="match status" value="1"/>
</dbReference>
<dbReference type="AlphaFoldDB" id="A0A1H6L6K1"/>
<accession>A0A1H6L6K1</accession>
<evidence type="ECO:0000256" key="1">
    <source>
        <dbReference type="ARBA" id="ARBA00004937"/>
    </source>
</evidence>
<keyword evidence="6 7" id="KW-0119">Carbohydrate metabolism</keyword>
<dbReference type="InterPro" id="IPR022674">
    <property type="entry name" value="G6P_DH_NAD-bd"/>
</dbReference>
<reference evidence="11" key="1">
    <citation type="submission" date="2016-10" db="EMBL/GenBank/DDBJ databases">
        <authorList>
            <person name="Varghese N."/>
            <person name="Submissions S."/>
        </authorList>
    </citation>
    <scope>NUCLEOTIDE SEQUENCE [LARGE SCALE GENOMIC DNA]</scope>
    <source>
        <strain evidence="11">DSM 45405</strain>
    </source>
</reference>
<dbReference type="InterPro" id="IPR036291">
    <property type="entry name" value="NAD(P)-bd_dom_sf"/>
</dbReference>
<evidence type="ECO:0000256" key="6">
    <source>
        <dbReference type="ARBA" id="ARBA00023277"/>
    </source>
</evidence>
<evidence type="ECO:0000256" key="4">
    <source>
        <dbReference type="ARBA" id="ARBA00022857"/>
    </source>
</evidence>
<dbReference type="GO" id="GO:0005829">
    <property type="term" value="C:cytosol"/>
    <property type="evidence" value="ECO:0007669"/>
    <property type="project" value="TreeGrafter"/>
</dbReference>
<dbReference type="Proteomes" id="UP000182915">
    <property type="component" value="Chromosome I"/>
</dbReference>
<evidence type="ECO:0000256" key="5">
    <source>
        <dbReference type="ARBA" id="ARBA00023002"/>
    </source>
</evidence>
<dbReference type="EMBL" id="LT629971">
    <property type="protein sequence ID" value="SEH81532.1"/>
    <property type="molecule type" value="Genomic_DNA"/>
</dbReference>
<keyword evidence="11" id="KW-1185">Reference proteome</keyword>
<comment type="pathway">
    <text evidence="1 7">Carbohydrate degradation; pentose phosphate pathway; D-ribulose 5-phosphate from D-glucose 6-phosphate (oxidative stage): step 1/3.</text>
</comment>
<dbReference type="NCBIfam" id="TIGR00871">
    <property type="entry name" value="zwf"/>
    <property type="match status" value="1"/>
</dbReference>
<feature type="binding site" evidence="7">
    <location>
        <position position="238"/>
    </location>
    <ligand>
        <name>substrate</name>
    </ligand>
</feature>
<evidence type="ECO:0000256" key="7">
    <source>
        <dbReference type="HAMAP-Rule" id="MF_00966"/>
    </source>
</evidence>
<keyword evidence="3 7" id="KW-0313">Glucose metabolism</keyword>
<protein>
    <recommendedName>
        <fullName evidence="7">Glucose-6-phosphate 1-dehydrogenase</fullName>
        <shortName evidence="7">G6PD</shortName>
        <ecNumber evidence="7">1.1.1.49</ecNumber>
    </recommendedName>
</protein>
<dbReference type="RefSeq" id="WP_083409028.1">
    <property type="nucleotide sequence ID" value="NZ_LT629971.1"/>
</dbReference>
<organism evidence="10 11">
    <name type="scientific">Mycolicibacterium rutilum</name>
    <name type="common">Mycobacterium rutilum</name>
    <dbReference type="NCBI Taxonomy" id="370526"/>
    <lineage>
        <taxon>Bacteria</taxon>
        <taxon>Bacillati</taxon>
        <taxon>Actinomycetota</taxon>
        <taxon>Actinomycetes</taxon>
        <taxon>Mycobacteriales</taxon>
        <taxon>Mycobacteriaceae</taxon>
        <taxon>Mycolicibacterium</taxon>
    </lineage>
</organism>
<dbReference type="HAMAP" id="MF_00966">
    <property type="entry name" value="G6PD"/>
    <property type="match status" value="1"/>
</dbReference>
<dbReference type="PROSITE" id="PS00069">
    <property type="entry name" value="G6P_DEHYDROGENASE"/>
    <property type="match status" value="1"/>
</dbReference>
<dbReference type="PANTHER" id="PTHR23429">
    <property type="entry name" value="GLUCOSE-6-PHOSPHATE 1-DEHYDROGENASE G6PD"/>
    <property type="match status" value="1"/>
</dbReference>
<evidence type="ECO:0000256" key="2">
    <source>
        <dbReference type="ARBA" id="ARBA00009975"/>
    </source>
</evidence>
<dbReference type="InterPro" id="IPR019796">
    <property type="entry name" value="G6P_DH_AS"/>
</dbReference>
<feature type="domain" description="Glucose-6-phosphate dehydrogenase C-terminal" evidence="9">
    <location>
        <begin position="211"/>
        <end position="506"/>
    </location>
</feature>
<dbReference type="UniPathway" id="UPA00115">
    <property type="reaction ID" value="UER00408"/>
</dbReference>
<evidence type="ECO:0000259" key="8">
    <source>
        <dbReference type="Pfam" id="PF00479"/>
    </source>
</evidence>
<comment type="catalytic activity">
    <reaction evidence="7">
        <text>D-glucose 6-phosphate + NADP(+) = 6-phospho-D-glucono-1,5-lactone + NADPH + H(+)</text>
        <dbReference type="Rhea" id="RHEA:15841"/>
        <dbReference type="ChEBI" id="CHEBI:15378"/>
        <dbReference type="ChEBI" id="CHEBI:57783"/>
        <dbReference type="ChEBI" id="CHEBI:57955"/>
        <dbReference type="ChEBI" id="CHEBI:58349"/>
        <dbReference type="ChEBI" id="CHEBI:61548"/>
        <dbReference type="EC" id="1.1.1.49"/>
    </reaction>
</comment>
<dbReference type="SUPFAM" id="SSF51735">
    <property type="entry name" value="NAD(P)-binding Rossmann-fold domains"/>
    <property type="match status" value="1"/>
</dbReference>
<evidence type="ECO:0000256" key="3">
    <source>
        <dbReference type="ARBA" id="ARBA00022526"/>
    </source>
</evidence>
<comment type="function">
    <text evidence="7">Catalyzes the oxidation of glucose 6-phosphate to 6-phosphogluconolactone.</text>
</comment>
<name>A0A1H6L6K1_MYCRU</name>
<dbReference type="InterPro" id="IPR001282">
    <property type="entry name" value="G6P_DH"/>
</dbReference>
<proteinExistence type="inferred from homology"/>
<sequence>MTDWVNPLRDKRDKRMPRIAGPCGIVIFGVTGDLSRKKLMPAIYDLANRGLLPPSFSLIGFARRDWEDQDFGKVVYDAVKQHARTPFRQEVWDRLAEGFRFVQGTFDDEAAFGRLAETLEKLDAERGTGGNHAFYLSIPPKAFQQVCEQLHKSGLANPQEGRWSRVVIEKPFGHDLQSARALNEVVNSVFPEESVFRIDHYLGKETVQNILALRFANELYEPIWNNNYVDSVQITMAEDIGLGGRAGYYDGVGAARDVIQNHLLQLLALTAMEEPVSFGPKELQAEKIKVFSATRPLQPLDETTARGQYAAGWQGSEKVVGLLEEEGFSKDSTTETYAAITLEVDTRRWAGVPFFLRTGKRLGRRVTEIALIFKRAPHLPFDKTMTEELGQNALVIRVQPDEGITTRFGSKVPGSAMEVRDVNMDFSYGSAFAEDSPEAYERLILDVLLGEPSLFPVNREVELSWEILDPVLDHWAAGGKPEAYESGTWGPAAADEMLHRMGREWRRP</sequence>
<dbReference type="Pfam" id="PF00479">
    <property type="entry name" value="G6PD_N"/>
    <property type="match status" value="1"/>
</dbReference>
<evidence type="ECO:0000313" key="10">
    <source>
        <dbReference type="EMBL" id="SEH81532.1"/>
    </source>
</evidence>
<gene>
    <name evidence="7" type="primary">zwf</name>
    <name evidence="10" type="ORF">SAMN04489835_4472</name>
</gene>
<comment type="caution">
    <text evidence="7">Lacks conserved residue(s) required for the propagation of feature annotation.</text>
</comment>
<keyword evidence="5 7" id="KW-0560">Oxidoreductase</keyword>
<feature type="domain" description="Glucose-6-phosphate dehydrogenase NAD-binding" evidence="8">
    <location>
        <begin position="26"/>
        <end position="209"/>
    </location>
</feature>
<dbReference type="Gene3D" id="3.40.50.720">
    <property type="entry name" value="NAD(P)-binding Rossmann-like Domain"/>
    <property type="match status" value="1"/>
</dbReference>
<feature type="binding site" evidence="7">
    <location>
        <position position="360"/>
    </location>
    <ligand>
        <name>substrate</name>
    </ligand>
</feature>
<evidence type="ECO:0000259" key="9">
    <source>
        <dbReference type="Pfam" id="PF02781"/>
    </source>
</evidence>
<dbReference type="EC" id="1.1.1.49" evidence="7"/>
<feature type="binding site" evidence="7">
    <location>
        <position position="204"/>
    </location>
    <ligand>
        <name>substrate</name>
    </ligand>
</feature>
<comment type="similarity">
    <text evidence="2 7">Belongs to the glucose-6-phosphate dehydrogenase family.</text>
</comment>
<feature type="binding site" evidence="7">
    <location>
        <position position="63"/>
    </location>
    <ligand>
        <name>NADP(+)</name>
        <dbReference type="ChEBI" id="CHEBI:58349"/>
    </ligand>
</feature>
<feature type="binding site" evidence="7">
    <location>
        <position position="200"/>
    </location>
    <ligand>
        <name>substrate</name>
    </ligand>
</feature>
<dbReference type="PIRSF" id="PIRSF000110">
    <property type="entry name" value="G6PD"/>
    <property type="match status" value="1"/>
</dbReference>
<feature type="binding site" evidence="7">
    <location>
        <position position="257"/>
    </location>
    <ligand>
        <name>substrate</name>
    </ligand>
</feature>
<dbReference type="SUPFAM" id="SSF55347">
    <property type="entry name" value="Glyceraldehyde-3-phosphate dehydrogenase-like, C-terminal domain"/>
    <property type="match status" value="1"/>
</dbReference>
<dbReference type="InterPro" id="IPR022675">
    <property type="entry name" value="G6P_DH_C"/>
</dbReference>
<dbReference type="GO" id="GO:0006006">
    <property type="term" value="P:glucose metabolic process"/>
    <property type="evidence" value="ECO:0007669"/>
    <property type="project" value="UniProtKB-KW"/>
</dbReference>
<dbReference type="Gene3D" id="3.30.360.10">
    <property type="entry name" value="Dihydrodipicolinate Reductase, domain 2"/>
    <property type="match status" value="1"/>
</dbReference>
<dbReference type="PRINTS" id="PR00079">
    <property type="entry name" value="G6PDHDRGNASE"/>
</dbReference>
<keyword evidence="4 7" id="KW-0521">NADP</keyword>
<feature type="active site" description="Proton acceptor" evidence="7">
    <location>
        <position position="262"/>
    </location>
</feature>